<dbReference type="Proteomes" id="UP000800097">
    <property type="component" value="Unassembled WGS sequence"/>
</dbReference>
<dbReference type="PANTHER" id="PTHR12176:SF84">
    <property type="entry name" value="METHYLTRANSFERASE DOMAIN-CONTAINING PROTEIN"/>
    <property type="match status" value="1"/>
</dbReference>
<evidence type="ECO:0000256" key="2">
    <source>
        <dbReference type="ARBA" id="ARBA00022603"/>
    </source>
</evidence>
<dbReference type="GeneID" id="54550258"/>
<dbReference type="RefSeq" id="XP_033652103.1">
    <property type="nucleotide sequence ID" value="XM_033797083.1"/>
</dbReference>
<dbReference type="EMBL" id="ML986502">
    <property type="protein sequence ID" value="KAF2274564.1"/>
    <property type="molecule type" value="Genomic_DNA"/>
</dbReference>
<dbReference type="AlphaFoldDB" id="A0A6A6JEB7"/>
<protein>
    <recommendedName>
        <fullName evidence="6">Methyltransferase domain-containing protein</fullName>
    </recommendedName>
</protein>
<proteinExistence type="inferred from homology"/>
<dbReference type="PANTHER" id="PTHR12176">
    <property type="entry name" value="SAM-DEPENDENT METHYLTRANSFERASE SUPERFAMILY PROTEIN"/>
    <property type="match status" value="1"/>
</dbReference>
<dbReference type="InterPro" id="IPR051419">
    <property type="entry name" value="Lys/N-term_MeTrsfase_sf"/>
</dbReference>
<dbReference type="SUPFAM" id="SSF53335">
    <property type="entry name" value="S-adenosyl-L-methionine-dependent methyltransferases"/>
    <property type="match status" value="1"/>
</dbReference>
<evidence type="ECO:0000256" key="3">
    <source>
        <dbReference type="ARBA" id="ARBA00022679"/>
    </source>
</evidence>
<dbReference type="GO" id="GO:0008168">
    <property type="term" value="F:methyltransferase activity"/>
    <property type="evidence" value="ECO:0007669"/>
    <property type="project" value="UniProtKB-KW"/>
</dbReference>
<organism evidence="4 5">
    <name type="scientific">Westerdykella ornata</name>
    <dbReference type="NCBI Taxonomy" id="318751"/>
    <lineage>
        <taxon>Eukaryota</taxon>
        <taxon>Fungi</taxon>
        <taxon>Dikarya</taxon>
        <taxon>Ascomycota</taxon>
        <taxon>Pezizomycotina</taxon>
        <taxon>Dothideomycetes</taxon>
        <taxon>Pleosporomycetidae</taxon>
        <taxon>Pleosporales</taxon>
        <taxon>Sporormiaceae</taxon>
        <taxon>Westerdykella</taxon>
    </lineage>
</organism>
<evidence type="ECO:0008006" key="6">
    <source>
        <dbReference type="Google" id="ProtNLM"/>
    </source>
</evidence>
<dbReference type="InterPro" id="IPR029063">
    <property type="entry name" value="SAM-dependent_MTases_sf"/>
</dbReference>
<dbReference type="OrthoDB" id="411785at2759"/>
<sequence length="285" mass="32168">MPPQPPSFGSQEYWDTRFTSNSNPFEWLEAPTALDSYLVEALRSTEDESPQILHIGCGTSLLSYHLRAHVDNPELIHNLDYSDVAIKVGKQREIDIYEGEVVQSPANRDMRYMRWSTADLLSHSSLLHVCNPNTYYVIVDKSTSDSIACSEDVYVPLPYPIGTTSDISTSPVAESPEPIHPLHILAIHLALVTKPGAYWISLSYSEDRFPFLPHPSAHASATHHDLIDNGFPDPGQLWRLEARHEIEVLQSPTGDAADKVVHRPRVVHWVYVLRRTDVEVFVRDP</sequence>
<evidence type="ECO:0000313" key="5">
    <source>
        <dbReference type="Proteomes" id="UP000800097"/>
    </source>
</evidence>
<keyword evidence="5" id="KW-1185">Reference proteome</keyword>
<name>A0A6A6JEB7_WESOR</name>
<keyword evidence="2" id="KW-0489">Methyltransferase</keyword>
<dbReference type="GO" id="GO:0032259">
    <property type="term" value="P:methylation"/>
    <property type="evidence" value="ECO:0007669"/>
    <property type="project" value="UniProtKB-KW"/>
</dbReference>
<keyword evidence="3" id="KW-0808">Transferase</keyword>
<reference evidence="4" key="1">
    <citation type="journal article" date="2020" name="Stud. Mycol.">
        <title>101 Dothideomycetes genomes: a test case for predicting lifestyles and emergence of pathogens.</title>
        <authorList>
            <person name="Haridas S."/>
            <person name="Albert R."/>
            <person name="Binder M."/>
            <person name="Bloem J."/>
            <person name="Labutti K."/>
            <person name="Salamov A."/>
            <person name="Andreopoulos B."/>
            <person name="Baker S."/>
            <person name="Barry K."/>
            <person name="Bills G."/>
            <person name="Bluhm B."/>
            <person name="Cannon C."/>
            <person name="Castanera R."/>
            <person name="Culley D."/>
            <person name="Daum C."/>
            <person name="Ezra D."/>
            <person name="Gonzalez J."/>
            <person name="Henrissat B."/>
            <person name="Kuo A."/>
            <person name="Liang C."/>
            <person name="Lipzen A."/>
            <person name="Lutzoni F."/>
            <person name="Magnuson J."/>
            <person name="Mondo S."/>
            <person name="Nolan M."/>
            <person name="Ohm R."/>
            <person name="Pangilinan J."/>
            <person name="Park H.-J."/>
            <person name="Ramirez L."/>
            <person name="Alfaro M."/>
            <person name="Sun H."/>
            <person name="Tritt A."/>
            <person name="Yoshinaga Y."/>
            <person name="Zwiers L.-H."/>
            <person name="Turgeon B."/>
            <person name="Goodwin S."/>
            <person name="Spatafora J."/>
            <person name="Crous P."/>
            <person name="Grigoriev I."/>
        </authorList>
    </citation>
    <scope>NUCLEOTIDE SEQUENCE</scope>
    <source>
        <strain evidence="4">CBS 379.55</strain>
    </source>
</reference>
<comment type="similarity">
    <text evidence="1">Belongs to the methyltransferase superfamily.</text>
</comment>
<accession>A0A6A6JEB7</accession>
<gene>
    <name evidence="4" type="ORF">EI97DRAFT_422255</name>
</gene>
<evidence type="ECO:0000313" key="4">
    <source>
        <dbReference type="EMBL" id="KAF2274564.1"/>
    </source>
</evidence>
<dbReference type="Gene3D" id="3.40.50.150">
    <property type="entry name" value="Vaccinia Virus protein VP39"/>
    <property type="match status" value="1"/>
</dbReference>
<evidence type="ECO:0000256" key="1">
    <source>
        <dbReference type="ARBA" id="ARBA00008361"/>
    </source>
</evidence>